<sequence>MIKMIALDLDNTLLNRDKVISHFNEKILRQLHRNGIRIVLCTGRPLKAVEQYIDQLGLNTDFDFTITFNGALVLNNATKKILFKHTLAKEDFRSLYQFAKNRALALGILDFKRVYPIIGLKEAHFNQHLRDVLQFVPTSFDDLKDIGYSKALMPDNDPKKLDDVQQNLPEDIKNRYHVVRSQPHLMEYLAPKMDKAVGLAELLKHLHLNFDQLMAFGDAENDAGMIKKAEKGIAMANAQPEIKSIADDQTLTNDEDGVGVYLKHYFNL</sequence>
<dbReference type="SFLD" id="SFLDS00003">
    <property type="entry name" value="Haloacid_Dehalogenase"/>
    <property type="match status" value="1"/>
</dbReference>
<dbReference type="GO" id="GO:0005829">
    <property type="term" value="C:cytosol"/>
    <property type="evidence" value="ECO:0007669"/>
    <property type="project" value="TreeGrafter"/>
</dbReference>
<dbReference type="GO" id="GO:0000287">
    <property type="term" value="F:magnesium ion binding"/>
    <property type="evidence" value="ECO:0007669"/>
    <property type="project" value="TreeGrafter"/>
</dbReference>
<dbReference type="Proteomes" id="UP001144204">
    <property type="component" value="Unassembled WGS sequence"/>
</dbReference>
<dbReference type="EMBL" id="BRPL01000002">
    <property type="protein sequence ID" value="GLB47350.1"/>
    <property type="molecule type" value="Genomic_DNA"/>
</dbReference>
<keyword evidence="2" id="KW-1185">Reference proteome</keyword>
<dbReference type="Gene3D" id="3.30.1240.10">
    <property type="match status" value="1"/>
</dbReference>
<dbReference type="Gene3D" id="3.40.50.1000">
    <property type="entry name" value="HAD superfamily/HAD-like"/>
    <property type="match status" value="1"/>
</dbReference>
<dbReference type="AlphaFoldDB" id="A0A9W6B1U7"/>
<dbReference type="InterPro" id="IPR036412">
    <property type="entry name" value="HAD-like_sf"/>
</dbReference>
<dbReference type="Pfam" id="PF08282">
    <property type="entry name" value="Hydrolase_3"/>
    <property type="match status" value="1"/>
</dbReference>
<dbReference type="GO" id="GO:0016791">
    <property type="term" value="F:phosphatase activity"/>
    <property type="evidence" value="ECO:0007669"/>
    <property type="project" value="TreeGrafter"/>
</dbReference>
<dbReference type="PROSITE" id="PS01229">
    <property type="entry name" value="COF_2"/>
    <property type="match status" value="1"/>
</dbReference>
<dbReference type="PANTHER" id="PTHR10000">
    <property type="entry name" value="PHOSPHOSERINE PHOSPHATASE"/>
    <property type="match status" value="1"/>
</dbReference>
<dbReference type="InterPro" id="IPR000150">
    <property type="entry name" value="Cof"/>
</dbReference>
<dbReference type="InterPro" id="IPR006379">
    <property type="entry name" value="HAD-SF_hydro_IIB"/>
</dbReference>
<evidence type="ECO:0000313" key="1">
    <source>
        <dbReference type="EMBL" id="GLB47350.1"/>
    </source>
</evidence>
<dbReference type="PANTHER" id="PTHR10000:SF8">
    <property type="entry name" value="HAD SUPERFAMILY HYDROLASE-LIKE, TYPE 3"/>
    <property type="match status" value="1"/>
</dbReference>
<gene>
    <name evidence="1" type="ORF">WR164_13290</name>
</gene>
<dbReference type="SFLD" id="SFLDG01144">
    <property type="entry name" value="C2.B.4:_PGP_Like"/>
    <property type="match status" value="1"/>
</dbReference>
<comment type="caution">
    <text evidence="1">The sequence shown here is derived from an EMBL/GenBank/DDBJ whole genome shotgun (WGS) entry which is preliminary data.</text>
</comment>
<dbReference type="NCBIfam" id="TIGR01484">
    <property type="entry name" value="HAD-SF-IIB"/>
    <property type="match status" value="1"/>
</dbReference>
<organism evidence="1 2">
    <name type="scientific">Philodulcilactobacillus myokoensis</name>
    <dbReference type="NCBI Taxonomy" id="2929573"/>
    <lineage>
        <taxon>Bacteria</taxon>
        <taxon>Bacillati</taxon>
        <taxon>Bacillota</taxon>
        <taxon>Bacilli</taxon>
        <taxon>Lactobacillales</taxon>
        <taxon>Lactobacillaceae</taxon>
        <taxon>Philodulcilactobacillus</taxon>
    </lineage>
</organism>
<reference evidence="1" key="2">
    <citation type="journal article" date="2023" name="PLoS ONE">
        <title>Philodulcilactobacillus myokoensis gen. nov., sp. nov., a fructophilic, acidophilic, and agar-phobic lactic acid bacterium isolated from fermented vegetable extracts.</title>
        <authorList>
            <person name="Kouya T."/>
            <person name="Ishiyama Y."/>
            <person name="Ohashi S."/>
            <person name="Kumakubo R."/>
            <person name="Yamazaki T."/>
            <person name="Otaki T."/>
        </authorList>
    </citation>
    <scope>NUCLEOTIDE SEQUENCE</scope>
    <source>
        <strain evidence="1">WR16-4</strain>
    </source>
</reference>
<dbReference type="CDD" id="cd07516">
    <property type="entry name" value="HAD_Pase"/>
    <property type="match status" value="1"/>
</dbReference>
<dbReference type="NCBIfam" id="TIGR00099">
    <property type="entry name" value="Cof-subfamily"/>
    <property type="match status" value="1"/>
</dbReference>
<name>A0A9W6B1U7_9LACO</name>
<reference evidence="1" key="1">
    <citation type="submission" date="2022-07" db="EMBL/GenBank/DDBJ databases">
        <authorList>
            <person name="Kouya T."/>
            <person name="Ishiyama Y."/>
        </authorList>
    </citation>
    <scope>NUCLEOTIDE SEQUENCE</scope>
    <source>
        <strain evidence="1">WR16-4</strain>
    </source>
</reference>
<protein>
    <submittedName>
        <fullName evidence="1">Haloacid dehalogenase</fullName>
    </submittedName>
</protein>
<dbReference type="InterPro" id="IPR023214">
    <property type="entry name" value="HAD_sf"/>
</dbReference>
<dbReference type="SFLD" id="SFLDG01140">
    <property type="entry name" value="C2.B:_Phosphomannomutase_and_P"/>
    <property type="match status" value="1"/>
</dbReference>
<evidence type="ECO:0000313" key="2">
    <source>
        <dbReference type="Proteomes" id="UP001144204"/>
    </source>
</evidence>
<dbReference type="SUPFAM" id="SSF56784">
    <property type="entry name" value="HAD-like"/>
    <property type="match status" value="1"/>
</dbReference>
<proteinExistence type="predicted"/>
<accession>A0A9W6B1U7</accession>